<feature type="region of interest" description="Disordered" evidence="11">
    <location>
        <begin position="73"/>
        <end position="136"/>
    </location>
</feature>
<dbReference type="GO" id="GO:0016020">
    <property type="term" value="C:membrane"/>
    <property type="evidence" value="ECO:0007669"/>
    <property type="project" value="TreeGrafter"/>
</dbReference>
<dbReference type="FunFam" id="1.20.120.720:FF:000028">
    <property type="entry name" value="Myosin IE heavy chain"/>
    <property type="match status" value="1"/>
</dbReference>
<dbReference type="Pfam" id="PF00063">
    <property type="entry name" value="Myosin_head"/>
    <property type="match status" value="2"/>
</dbReference>
<dbReference type="Gene3D" id="3.40.850.10">
    <property type="entry name" value="Kinesin motor domain"/>
    <property type="match status" value="2"/>
</dbReference>
<dbReference type="PRINTS" id="PR00193">
    <property type="entry name" value="MYOSINHEAVY"/>
</dbReference>
<dbReference type="SMART" id="SM00242">
    <property type="entry name" value="MYSc"/>
    <property type="match status" value="1"/>
</dbReference>
<keyword evidence="7 9" id="KW-0505">Motor protein</keyword>
<evidence type="ECO:0000256" key="4">
    <source>
        <dbReference type="ARBA" id="ARBA00022860"/>
    </source>
</evidence>
<feature type="region of interest" description="Disordered" evidence="11">
    <location>
        <begin position="1"/>
        <end position="59"/>
    </location>
</feature>
<evidence type="ECO:0000313" key="13">
    <source>
        <dbReference type="EMBL" id="CAH2069994.1"/>
    </source>
</evidence>
<dbReference type="CDD" id="cd01383">
    <property type="entry name" value="MYSc_Myo8"/>
    <property type="match status" value="1"/>
</dbReference>
<dbReference type="SMART" id="SM00015">
    <property type="entry name" value="IQ"/>
    <property type="match status" value="3"/>
</dbReference>
<dbReference type="InterPro" id="IPR001609">
    <property type="entry name" value="Myosin_head_motor_dom-like"/>
</dbReference>
<dbReference type="InterPro" id="IPR036022">
    <property type="entry name" value="MYSc_Myo8"/>
</dbReference>
<keyword evidence="3 9" id="KW-0067">ATP-binding</keyword>
<evidence type="ECO:0000313" key="14">
    <source>
        <dbReference type="Proteomes" id="UP000836841"/>
    </source>
</evidence>
<dbReference type="PANTHER" id="PTHR13140">
    <property type="entry name" value="MYOSIN"/>
    <property type="match status" value="1"/>
</dbReference>
<dbReference type="InterPro" id="IPR027417">
    <property type="entry name" value="P-loop_NTPase"/>
</dbReference>
<dbReference type="SUPFAM" id="SSF52540">
    <property type="entry name" value="P-loop containing nucleoside triphosphate hydrolases"/>
    <property type="match status" value="1"/>
</dbReference>
<keyword evidence="5 10" id="KW-0175">Coiled coil</keyword>
<dbReference type="Gene3D" id="1.10.10.820">
    <property type="match status" value="1"/>
</dbReference>
<feature type="region of interest" description="Disordered" evidence="11">
    <location>
        <begin position="1285"/>
        <end position="1321"/>
    </location>
</feature>
<evidence type="ECO:0000256" key="5">
    <source>
        <dbReference type="ARBA" id="ARBA00023054"/>
    </source>
</evidence>
<dbReference type="GO" id="GO:0016459">
    <property type="term" value="C:myosin complex"/>
    <property type="evidence" value="ECO:0007669"/>
    <property type="project" value="UniProtKB-KW"/>
</dbReference>
<keyword evidence="4" id="KW-0112">Calmodulin-binding</keyword>
<dbReference type="PANTHER" id="PTHR13140:SF706">
    <property type="entry name" value="DILUTE CLASS UNCONVENTIONAL MYOSIN, ISOFORM C"/>
    <property type="match status" value="1"/>
</dbReference>
<keyword evidence="1" id="KW-0677">Repeat</keyword>
<protein>
    <recommendedName>
        <fullName evidence="12">Myosin motor domain-containing protein</fullName>
    </recommendedName>
</protein>
<evidence type="ECO:0000256" key="1">
    <source>
        <dbReference type="ARBA" id="ARBA00022737"/>
    </source>
</evidence>
<accession>A0AAU9SQT5</accession>
<feature type="compositionally biased region" description="Basic and acidic residues" evidence="11">
    <location>
        <begin position="87"/>
        <end position="103"/>
    </location>
</feature>
<sequence length="1346" mass="152164">MLKRGMMLSASPNTLAKSSLEEMLESLRKKDECDRPRDMPPALPSRPNSRARLPSARRSLPAKFSVCSVMEDQNGSVAPAQPEAGTEPERKEEGKRKEKDLGVKRNSFGSKKMRTRHSSESPYAAEKEEEEGVKISAAKVSPVEKAEEHKPEWNDNVEYFIKKKLLVWCRVANGKWQLGKIQSTSADTSLVMLSTSNFPYDSEEFLRSDYGKFVVKVSTEELFPANPDILEGVEDLIQLSYLNEPSVLYNLRVRYSQDVIYSKAGPVLIAVNPFKNVEIYGNDVISAYQKKAVDTPHVYAVADAAYDEMMREEKNQSIIISGESGAGKTETAKFAMQYLAALGGGSCGVEYEILKTTCILEAFGNAKTSRNANSSRFVSLLLPPSISFTGKLIEIHFSATGKICGAKLETCASPILKERLKLRTASEYTYLNQSDCLTIDGVDDAQKFHKLLEAFDIVQIPKEHQERVFALLAAVLWLGNVSFRVTDNENHVEVVADEAVTNAAMLMGCNSEELMVVLSTRKLQAGTDCIAKKLTLRQATDMRDGIAKFIYANLFDWLAEQINIALEVGKSRTGRSISILDIYGFESFKNNSFEQFCINYANERLQQHFNRHLFKLEQEEYEEDGIDWTKVEFEDNQECLDLIEKKPIGLLSLLDEESNFPKATDLTFANKLKQHLKTNSCFKGERGRAFRVNHYAGEVLYDTNGFLEKNRDPLPADLINLLSSCDCQLLKLFSTKMRDKSQKPLMLSDSTNQTVGTKFKGQLFKLMNKLENTSPHFIRCIKPNSKQLPRVYEEDLVLQQLRCCGVLEVVRISRSGYPTRLTHQEFAGRYGFLLSDKKSFQDPLSVSIAVLKQYEVHPEMYQVGYTKLYLRTGQIGIFEDRRKKVLQGIVGLQKHFRGYLSREYFKNMRKGALVLQSYVRGETARRMFDTEAKNHADSVSEASTGESTAVIHLQSGKLQVLLSSLILVLKFGKGSSSFFSFAAVRGWLARKRFNSMQRQRELLDVTTKSKRKAGRRISEDKDLPVEQFQVQPSAMSDLQKRVLKSEAALAQKEEENTALREQLRQFEDRWSEYEVKMKSMEDAWQKQMSSLQMSLAAARKSLASENITGQAGGRQDTSISPFGYDSEDTMSTGTPGVRTPTTKFTNGNTPELRIRELNGSLNAVNHLAREFDQRRLNFDEDARAIVEVKPGPQATPNGQQQQHPEDEFRRLKQRFETWKKDYKARSSPEMVGQKRLVGFDHSLTRLDLRKKSSPGYKLCCESPSIVSDRVIEMVKEILQRTFSAKVTGSSARPSGSKYCPPGYKSLPSPTPSRPLMRKPSTSPIRITWKPRTAKMLCAWTRFGLPK</sequence>
<dbReference type="Pfam" id="PF00612">
    <property type="entry name" value="IQ"/>
    <property type="match status" value="1"/>
</dbReference>
<name>A0AAU9SQT5_THLAR</name>
<dbReference type="GO" id="GO:0005524">
    <property type="term" value="F:ATP binding"/>
    <property type="evidence" value="ECO:0007669"/>
    <property type="project" value="UniProtKB-UniRule"/>
</dbReference>
<dbReference type="GO" id="GO:0030048">
    <property type="term" value="P:actin filament-based movement"/>
    <property type="evidence" value="ECO:0007669"/>
    <property type="project" value="UniProtKB-ARBA"/>
</dbReference>
<keyword evidence="14" id="KW-1185">Reference proteome</keyword>
<evidence type="ECO:0000256" key="10">
    <source>
        <dbReference type="SAM" id="Coils"/>
    </source>
</evidence>
<dbReference type="GO" id="GO:0005516">
    <property type="term" value="F:calmodulin binding"/>
    <property type="evidence" value="ECO:0007669"/>
    <property type="project" value="UniProtKB-KW"/>
</dbReference>
<feature type="compositionally biased region" description="Low complexity" evidence="11">
    <location>
        <begin position="45"/>
        <end position="59"/>
    </location>
</feature>
<dbReference type="Proteomes" id="UP000836841">
    <property type="component" value="Chromosome 6"/>
</dbReference>
<organism evidence="13 14">
    <name type="scientific">Thlaspi arvense</name>
    <name type="common">Field penny-cress</name>
    <dbReference type="NCBI Taxonomy" id="13288"/>
    <lineage>
        <taxon>Eukaryota</taxon>
        <taxon>Viridiplantae</taxon>
        <taxon>Streptophyta</taxon>
        <taxon>Embryophyta</taxon>
        <taxon>Tracheophyta</taxon>
        <taxon>Spermatophyta</taxon>
        <taxon>Magnoliopsida</taxon>
        <taxon>eudicotyledons</taxon>
        <taxon>Gunneridae</taxon>
        <taxon>Pentapetalae</taxon>
        <taxon>rosids</taxon>
        <taxon>malvids</taxon>
        <taxon>Brassicales</taxon>
        <taxon>Brassicaceae</taxon>
        <taxon>Thlaspideae</taxon>
        <taxon>Thlaspi</taxon>
    </lineage>
</organism>
<evidence type="ECO:0000256" key="6">
    <source>
        <dbReference type="ARBA" id="ARBA00023123"/>
    </source>
</evidence>
<dbReference type="Gene3D" id="1.20.120.720">
    <property type="entry name" value="Myosin VI head, motor domain, U50 subdomain"/>
    <property type="match status" value="1"/>
</dbReference>
<dbReference type="Gene3D" id="1.20.5.190">
    <property type="match status" value="1"/>
</dbReference>
<keyword evidence="2 9" id="KW-0547">Nucleotide-binding</keyword>
<dbReference type="GO" id="GO:0005737">
    <property type="term" value="C:cytoplasm"/>
    <property type="evidence" value="ECO:0007669"/>
    <property type="project" value="TreeGrafter"/>
</dbReference>
<evidence type="ECO:0000256" key="7">
    <source>
        <dbReference type="ARBA" id="ARBA00023175"/>
    </source>
</evidence>
<proteinExistence type="inferred from homology"/>
<feature type="compositionally biased region" description="Polar residues" evidence="11">
    <location>
        <begin position="1129"/>
        <end position="1149"/>
    </location>
</feature>
<comment type="similarity">
    <text evidence="9">Belongs to the TRAFAC class myosin-kinesin ATPase superfamily. Myosin family.</text>
</comment>
<dbReference type="GO" id="GO:0007015">
    <property type="term" value="P:actin filament organization"/>
    <property type="evidence" value="ECO:0007669"/>
    <property type="project" value="TreeGrafter"/>
</dbReference>
<evidence type="ECO:0000256" key="2">
    <source>
        <dbReference type="ARBA" id="ARBA00022741"/>
    </source>
</evidence>
<evidence type="ECO:0000256" key="8">
    <source>
        <dbReference type="ARBA" id="ARBA00023203"/>
    </source>
</evidence>
<feature type="region of interest" description="Actin-binding" evidence="9">
    <location>
        <begin position="763"/>
        <end position="785"/>
    </location>
</feature>
<feature type="compositionally biased region" description="Basic and acidic residues" evidence="11">
    <location>
        <begin position="25"/>
        <end position="38"/>
    </location>
</feature>
<dbReference type="FunFam" id="1.20.58.530:FF:000013">
    <property type="entry name" value="Unconventional myosin-XIX"/>
    <property type="match status" value="1"/>
</dbReference>
<feature type="compositionally biased region" description="Polar residues" evidence="11">
    <location>
        <begin position="1107"/>
        <end position="1120"/>
    </location>
</feature>
<feature type="region of interest" description="Disordered" evidence="11">
    <location>
        <begin position="1107"/>
        <end position="1149"/>
    </location>
</feature>
<dbReference type="Pfam" id="PF25369">
    <property type="entry name" value="SH3_VIII-1_N"/>
    <property type="match status" value="1"/>
</dbReference>
<feature type="binding site" evidence="9">
    <location>
        <begin position="322"/>
        <end position="329"/>
    </location>
    <ligand>
        <name>ATP</name>
        <dbReference type="ChEBI" id="CHEBI:30616"/>
    </ligand>
</feature>
<gene>
    <name evidence="13" type="ORF">TAV2_LOCUS20369</name>
</gene>
<feature type="domain" description="Myosin motor" evidence="12">
    <location>
        <begin position="231"/>
        <end position="883"/>
    </location>
</feature>
<dbReference type="InterPro" id="IPR057535">
    <property type="entry name" value="MYO1-3_N_SH3"/>
</dbReference>
<dbReference type="EMBL" id="OU466862">
    <property type="protein sequence ID" value="CAH2069994.1"/>
    <property type="molecule type" value="Genomic_DNA"/>
</dbReference>
<dbReference type="GO" id="GO:0051015">
    <property type="term" value="F:actin filament binding"/>
    <property type="evidence" value="ECO:0007669"/>
    <property type="project" value="TreeGrafter"/>
</dbReference>
<dbReference type="PROSITE" id="PS51456">
    <property type="entry name" value="MYOSIN_MOTOR"/>
    <property type="match status" value="1"/>
</dbReference>
<keyword evidence="8 9" id="KW-0009">Actin-binding</keyword>
<reference evidence="13 14" key="1">
    <citation type="submission" date="2022-03" db="EMBL/GenBank/DDBJ databases">
        <authorList>
            <person name="Nunn A."/>
            <person name="Chopra R."/>
            <person name="Nunn A."/>
            <person name="Contreras Garrido A."/>
        </authorList>
    </citation>
    <scope>NUCLEOTIDE SEQUENCE [LARGE SCALE GENOMIC DNA]</scope>
</reference>
<dbReference type="PROSITE" id="PS50096">
    <property type="entry name" value="IQ"/>
    <property type="match status" value="2"/>
</dbReference>
<evidence type="ECO:0000256" key="3">
    <source>
        <dbReference type="ARBA" id="ARBA00022840"/>
    </source>
</evidence>
<dbReference type="Gene3D" id="6.20.240.20">
    <property type="match status" value="1"/>
</dbReference>
<feature type="coiled-coil region" evidence="10">
    <location>
        <begin position="1035"/>
        <end position="1083"/>
    </location>
</feature>
<dbReference type="InterPro" id="IPR036961">
    <property type="entry name" value="Kinesin_motor_dom_sf"/>
</dbReference>
<evidence type="ECO:0000259" key="12">
    <source>
        <dbReference type="PROSITE" id="PS51456"/>
    </source>
</evidence>
<dbReference type="InterPro" id="IPR000048">
    <property type="entry name" value="IQ_motif_EF-hand-BS"/>
</dbReference>
<evidence type="ECO:0000256" key="11">
    <source>
        <dbReference type="SAM" id="MobiDB-lite"/>
    </source>
</evidence>
<dbReference type="Gene3D" id="1.20.58.530">
    <property type="match status" value="1"/>
</dbReference>
<dbReference type="GO" id="GO:0000146">
    <property type="term" value="F:microfilament motor activity"/>
    <property type="evidence" value="ECO:0007669"/>
    <property type="project" value="TreeGrafter"/>
</dbReference>
<keyword evidence="6 9" id="KW-0518">Myosin</keyword>
<evidence type="ECO:0000256" key="9">
    <source>
        <dbReference type="PROSITE-ProRule" id="PRU00782"/>
    </source>
</evidence>